<evidence type="ECO:0000256" key="2">
    <source>
        <dbReference type="PIRSR" id="PIRSR640198-2"/>
    </source>
</evidence>
<dbReference type="InterPro" id="IPR003812">
    <property type="entry name" value="Fido"/>
</dbReference>
<gene>
    <name evidence="4" type="ORF">DC094_15405</name>
</gene>
<evidence type="ECO:0000313" key="4">
    <source>
        <dbReference type="EMBL" id="PVZ66655.1"/>
    </source>
</evidence>
<keyword evidence="2" id="KW-0067">ATP-binding</keyword>
<feature type="binding site" evidence="2">
    <location>
        <begin position="157"/>
        <end position="160"/>
    </location>
    <ligand>
        <name>ATP</name>
        <dbReference type="ChEBI" id="CHEBI:30616"/>
    </ligand>
</feature>
<dbReference type="InterPro" id="IPR036597">
    <property type="entry name" value="Fido-like_dom_sf"/>
</dbReference>
<feature type="active site" evidence="1">
    <location>
        <position position="204"/>
    </location>
</feature>
<dbReference type="Gene3D" id="1.10.3290.10">
    <property type="entry name" value="Fido-like domain"/>
    <property type="match status" value="1"/>
</dbReference>
<evidence type="ECO:0000259" key="3">
    <source>
        <dbReference type="PROSITE" id="PS51459"/>
    </source>
</evidence>
<dbReference type="Proteomes" id="UP000244906">
    <property type="component" value="Unassembled WGS sequence"/>
</dbReference>
<dbReference type="PROSITE" id="PS51459">
    <property type="entry name" value="FIDO"/>
    <property type="match status" value="1"/>
</dbReference>
<dbReference type="RefSeq" id="WP_116688019.1">
    <property type="nucleotide sequence ID" value="NZ_CAWNYD010000007.1"/>
</dbReference>
<name>A0A2V1GXQ8_9GAMM</name>
<dbReference type="Pfam" id="PF02661">
    <property type="entry name" value="Fic"/>
    <property type="match status" value="1"/>
</dbReference>
<keyword evidence="5" id="KW-1185">Reference proteome</keyword>
<dbReference type="InterPro" id="IPR040198">
    <property type="entry name" value="Fido_containing"/>
</dbReference>
<dbReference type="EMBL" id="QDDL01000007">
    <property type="protein sequence ID" value="PVZ66655.1"/>
    <property type="molecule type" value="Genomic_DNA"/>
</dbReference>
<feature type="domain" description="Fido" evidence="3">
    <location>
        <begin position="111"/>
        <end position="281"/>
    </location>
</feature>
<proteinExistence type="predicted"/>
<protein>
    <recommendedName>
        <fullName evidence="3">Fido domain-containing protein</fullName>
    </recommendedName>
</protein>
<dbReference type="GO" id="GO:0005524">
    <property type="term" value="F:ATP binding"/>
    <property type="evidence" value="ECO:0007669"/>
    <property type="project" value="UniProtKB-KW"/>
</dbReference>
<accession>A0A2V1GXQ8</accession>
<evidence type="ECO:0000256" key="1">
    <source>
        <dbReference type="PIRSR" id="PIRSR640198-1"/>
    </source>
</evidence>
<sequence length="395" mass="44910">MLGITPFISSDRAGELADLAARLIQLDAELHRMVPGSIRGELESLLSFVNSYYSNRIEGNGTRPADILAATEQVGTESRHELLEVLTCAEVESLAASGDFAKPDPSGETLNHSELVSRFHRAFYKKLPEKFCEIKHPTQDTVLTMIPGVFRQHDVMVGSHKAPDHHKVICMMNGFTQMYRFKNFHGLDPILAIAALHHRLVWIHPFLDGNGRVARLYTGYLLQNSILKSHGLWSINRGFSKQNEKYRQALAMADRVRQGGSDGRGLLSDNGLKFFTQFFLETAIDQIEFFIELFSFDKLLSRVRYYFDQRHALPQITTSERQPIHKSSGAVYLHLLKEGVQTREQLCKYLGVSDKTLRTILKSMQAAKLVYLEDRQPVRPRLASDALEIFFPSMW</sequence>
<dbReference type="AlphaFoldDB" id="A0A2V1GXQ8"/>
<reference evidence="4 5" key="1">
    <citation type="submission" date="2018-04" db="EMBL/GenBank/DDBJ databases">
        <title>Thalassorhabdus spongiae gen. nov., sp. nov., isolated from a marine sponge in South-West Iceland.</title>
        <authorList>
            <person name="Knobloch S."/>
            <person name="Daussin A."/>
            <person name="Johannsson R."/>
            <person name="Marteinsson V.T."/>
        </authorList>
    </citation>
    <scope>NUCLEOTIDE SEQUENCE [LARGE SCALE GENOMIC DNA]</scope>
    <source>
        <strain evidence="4 5">Hp12</strain>
    </source>
</reference>
<dbReference type="OrthoDB" id="9807853at2"/>
<comment type="caution">
    <text evidence="4">The sequence shown here is derived from an EMBL/GenBank/DDBJ whole genome shotgun (WGS) entry which is preliminary data.</text>
</comment>
<dbReference type="SUPFAM" id="SSF140931">
    <property type="entry name" value="Fic-like"/>
    <property type="match status" value="1"/>
</dbReference>
<feature type="binding site" evidence="2">
    <location>
        <begin position="208"/>
        <end position="215"/>
    </location>
    <ligand>
        <name>ATP</name>
        <dbReference type="ChEBI" id="CHEBI:30616"/>
    </ligand>
</feature>
<dbReference type="PANTHER" id="PTHR13504:SF38">
    <property type="entry name" value="FIDO DOMAIN-CONTAINING PROTEIN"/>
    <property type="match status" value="1"/>
</dbReference>
<evidence type="ECO:0000313" key="5">
    <source>
        <dbReference type="Proteomes" id="UP000244906"/>
    </source>
</evidence>
<organism evidence="4 5">
    <name type="scientific">Pelagibaculum spongiae</name>
    <dbReference type="NCBI Taxonomy" id="2080658"/>
    <lineage>
        <taxon>Bacteria</taxon>
        <taxon>Pseudomonadati</taxon>
        <taxon>Pseudomonadota</taxon>
        <taxon>Gammaproteobacteria</taxon>
        <taxon>Oceanospirillales</taxon>
        <taxon>Pelagibaculum</taxon>
    </lineage>
</organism>
<dbReference type="PANTHER" id="PTHR13504">
    <property type="entry name" value="FIDO DOMAIN-CONTAINING PROTEIN DDB_G0283145"/>
    <property type="match status" value="1"/>
</dbReference>
<keyword evidence="2" id="KW-0547">Nucleotide-binding</keyword>